<evidence type="ECO:0000313" key="5">
    <source>
        <dbReference type="Proteomes" id="UP000434850"/>
    </source>
</evidence>
<comment type="similarity">
    <text evidence="1 2">Belongs to the anti-sigma-factor antagonist family.</text>
</comment>
<dbReference type="Proteomes" id="UP000434850">
    <property type="component" value="Unassembled WGS sequence"/>
</dbReference>
<name>A0A6I4I7Y6_9SPHI</name>
<dbReference type="PANTHER" id="PTHR33495:SF14">
    <property type="entry name" value="ANTI-SIGMA FACTOR ANTAGONIST"/>
    <property type="match status" value="1"/>
</dbReference>
<dbReference type="Gene3D" id="3.30.750.24">
    <property type="entry name" value="STAS domain"/>
    <property type="match status" value="1"/>
</dbReference>
<protein>
    <recommendedName>
        <fullName evidence="2">Anti-sigma factor antagonist</fullName>
    </recommendedName>
</protein>
<dbReference type="PROSITE" id="PS50801">
    <property type="entry name" value="STAS"/>
    <property type="match status" value="1"/>
</dbReference>
<dbReference type="SUPFAM" id="SSF52091">
    <property type="entry name" value="SpoIIaa-like"/>
    <property type="match status" value="1"/>
</dbReference>
<evidence type="ECO:0000256" key="1">
    <source>
        <dbReference type="ARBA" id="ARBA00009013"/>
    </source>
</evidence>
<feature type="domain" description="STAS" evidence="3">
    <location>
        <begin position="1"/>
        <end position="109"/>
    </location>
</feature>
<dbReference type="NCBIfam" id="TIGR00377">
    <property type="entry name" value="ant_ant_sig"/>
    <property type="match status" value="1"/>
</dbReference>
<evidence type="ECO:0000313" key="4">
    <source>
        <dbReference type="EMBL" id="MVN91231.1"/>
    </source>
</evidence>
<dbReference type="CDD" id="cd07043">
    <property type="entry name" value="STAS_anti-anti-sigma_factors"/>
    <property type="match status" value="1"/>
</dbReference>
<dbReference type="Pfam" id="PF01740">
    <property type="entry name" value="STAS"/>
    <property type="match status" value="1"/>
</dbReference>
<dbReference type="InterPro" id="IPR003658">
    <property type="entry name" value="Anti-sigma_ant"/>
</dbReference>
<sequence>MKVSVKETETAVIASIEGSIDSKTAPDLQQSILPVVNDRNLMVLDLTAVSFVSSAGLRVLLMVYRQLKSNNGKVVLVGVSEEIMDVMFMTGFITFFEIAPTLKEAFANN</sequence>
<dbReference type="AlphaFoldDB" id="A0A6I4I7Y6"/>
<accession>A0A6I4I7Y6</accession>
<dbReference type="RefSeq" id="WP_157541371.1">
    <property type="nucleotide sequence ID" value="NZ_WQLA01000003.1"/>
</dbReference>
<dbReference type="GO" id="GO:0043856">
    <property type="term" value="F:anti-sigma factor antagonist activity"/>
    <property type="evidence" value="ECO:0007669"/>
    <property type="project" value="InterPro"/>
</dbReference>
<dbReference type="OrthoDB" id="9794628at2"/>
<gene>
    <name evidence="4" type="ORF">GO816_08870</name>
</gene>
<dbReference type="InterPro" id="IPR002645">
    <property type="entry name" value="STAS_dom"/>
</dbReference>
<keyword evidence="5" id="KW-1185">Reference proteome</keyword>
<evidence type="ECO:0000259" key="3">
    <source>
        <dbReference type="PROSITE" id="PS50801"/>
    </source>
</evidence>
<dbReference type="EMBL" id="WQLA01000003">
    <property type="protein sequence ID" value="MVN91231.1"/>
    <property type="molecule type" value="Genomic_DNA"/>
</dbReference>
<dbReference type="PANTHER" id="PTHR33495">
    <property type="entry name" value="ANTI-SIGMA FACTOR ANTAGONIST TM_1081-RELATED-RELATED"/>
    <property type="match status" value="1"/>
</dbReference>
<organism evidence="4 5">
    <name type="scientific">Mucilaginibacter aquatilis</name>
    <dbReference type="NCBI Taxonomy" id="1517760"/>
    <lineage>
        <taxon>Bacteria</taxon>
        <taxon>Pseudomonadati</taxon>
        <taxon>Bacteroidota</taxon>
        <taxon>Sphingobacteriia</taxon>
        <taxon>Sphingobacteriales</taxon>
        <taxon>Sphingobacteriaceae</taxon>
        <taxon>Mucilaginibacter</taxon>
    </lineage>
</organism>
<proteinExistence type="inferred from homology"/>
<evidence type="ECO:0000256" key="2">
    <source>
        <dbReference type="RuleBase" id="RU003749"/>
    </source>
</evidence>
<reference evidence="4 5" key="1">
    <citation type="submission" date="2019-12" db="EMBL/GenBank/DDBJ databases">
        <title>Mucilaginibacter sp. HME9299 genome sequencing and assembly.</title>
        <authorList>
            <person name="Kang H."/>
            <person name="Kim H."/>
            <person name="Joh K."/>
        </authorList>
    </citation>
    <scope>NUCLEOTIDE SEQUENCE [LARGE SCALE GENOMIC DNA]</scope>
    <source>
        <strain evidence="4 5">HME9299</strain>
    </source>
</reference>
<comment type="caution">
    <text evidence="4">The sequence shown here is derived from an EMBL/GenBank/DDBJ whole genome shotgun (WGS) entry which is preliminary data.</text>
</comment>
<dbReference type="InterPro" id="IPR036513">
    <property type="entry name" value="STAS_dom_sf"/>
</dbReference>